<dbReference type="STRING" id="356882.A0A423VF25"/>
<evidence type="ECO:0000313" key="3">
    <source>
        <dbReference type="Proteomes" id="UP000283895"/>
    </source>
</evidence>
<dbReference type="AlphaFoldDB" id="A0A423VF25"/>
<sequence length="664" mass="75388">MKDSTAPAPVGCKRLPPWALELAMLDKSIYHASVFELFLLEFHPQAWEPYTSSVTLQTLQKARYTASCRAVLYKLAWSFIAVSCPGNEDGYPRVWLNEAQLLTTYPSLNAADRPYYLWDAEKERTVTVNELPECPQYVCISHTWGRWRVPGSYADINGVPWPVPQNTRFIVQDLPLHFKGLGFPYIWFDLFCIPQLETSKLKDQEIGRQAGIFRRSQRCIAWITDAESWDGVVSSLRWLGLNALKLTSTVVDEQVNEMWPVVSAAARASIELMRETPFHSHAVAAATDDLAGSTASPMFEEPVPWFSSLWTLQECFLCPEIQLYTKQWGRLEDSCGDAITLQALMVFIAENERYYCVEQRIDVPLYDGIAHNEAMWDHAAAASREWSGPRGVNQLLRLCRLTRLDNILTAGMPTALLTNSNLRQCTSSRAPAIMSALGVTDWHKRRVSHWRYRVYEQMVFGMFPLDFVREAAAKLGAIFFESTSVSRQSPRHINGNFWTTFLSNDSLGTMLPFRKKQGWFSDVTGSYNHHFVSREDHPGVSTWVICSNGSVNIPHAGISMASDDSHPYEKVSGLLHCYFFTGQGPWRLSSIIESDDLHVKLKDVAQDDLIVAVALWADYYYQHGMLLQKLPYSSFGRDCYIKVGGYVAKELPMPPSTPVRWKVL</sequence>
<gene>
    <name evidence="2" type="ORF">VMCG_09927</name>
</gene>
<dbReference type="OrthoDB" id="2157530at2759"/>
<comment type="caution">
    <text evidence="2">The sequence shown here is derived from an EMBL/GenBank/DDBJ whole genome shotgun (WGS) entry which is preliminary data.</text>
</comment>
<accession>A0A423VF25</accession>
<evidence type="ECO:0000259" key="1">
    <source>
        <dbReference type="Pfam" id="PF06985"/>
    </source>
</evidence>
<dbReference type="PANTHER" id="PTHR24148">
    <property type="entry name" value="ANKYRIN REPEAT DOMAIN-CONTAINING PROTEIN 39 HOMOLOG-RELATED"/>
    <property type="match status" value="1"/>
</dbReference>
<organism evidence="2 3">
    <name type="scientific">Cytospora schulzeri</name>
    <dbReference type="NCBI Taxonomy" id="448051"/>
    <lineage>
        <taxon>Eukaryota</taxon>
        <taxon>Fungi</taxon>
        <taxon>Dikarya</taxon>
        <taxon>Ascomycota</taxon>
        <taxon>Pezizomycotina</taxon>
        <taxon>Sordariomycetes</taxon>
        <taxon>Sordariomycetidae</taxon>
        <taxon>Diaporthales</taxon>
        <taxon>Cytosporaceae</taxon>
        <taxon>Cytospora</taxon>
    </lineage>
</organism>
<dbReference type="Proteomes" id="UP000283895">
    <property type="component" value="Unassembled WGS sequence"/>
</dbReference>
<dbReference type="InterPro" id="IPR052895">
    <property type="entry name" value="HetReg/Transcr_Mod"/>
</dbReference>
<dbReference type="InterPro" id="IPR010730">
    <property type="entry name" value="HET"/>
</dbReference>
<proteinExistence type="predicted"/>
<protein>
    <recommendedName>
        <fullName evidence="1">Heterokaryon incompatibility domain-containing protein</fullName>
    </recommendedName>
</protein>
<dbReference type="EMBL" id="LKEA01000069">
    <property type="protein sequence ID" value="ROV89596.1"/>
    <property type="molecule type" value="Genomic_DNA"/>
</dbReference>
<dbReference type="PANTHER" id="PTHR24148:SF64">
    <property type="entry name" value="HETEROKARYON INCOMPATIBILITY DOMAIN-CONTAINING PROTEIN"/>
    <property type="match status" value="1"/>
</dbReference>
<evidence type="ECO:0000313" key="2">
    <source>
        <dbReference type="EMBL" id="ROV89596.1"/>
    </source>
</evidence>
<keyword evidence="3" id="KW-1185">Reference proteome</keyword>
<dbReference type="Pfam" id="PF06985">
    <property type="entry name" value="HET"/>
    <property type="match status" value="1"/>
</dbReference>
<reference evidence="2 3" key="1">
    <citation type="submission" date="2015-09" db="EMBL/GenBank/DDBJ databases">
        <title>Host preference determinants of Valsa canker pathogens revealed by comparative genomics.</title>
        <authorList>
            <person name="Yin Z."/>
            <person name="Huang L."/>
        </authorList>
    </citation>
    <scope>NUCLEOTIDE SEQUENCE [LARGE SCALE GENOMIC DNA]</scope>
    <source>
        <strain evidence="2 3">03-1</strain>
    </source>
</reference>
<name>A0A423VF25_9PEZI</name>
<feature type="domain" description="Heterokaryon incompatibility" evidence="1">
    <location>
        <begin position="137"/>
        <end position="314"/>
    </location>
</feature>